<dbReference type="EMBL" id="QJKJ01003944">
    <property type="protein sequence ID" value="RDX96210.1"/>
    <property type="molecule type" value="Genomic_DNA"/>
</dbReference>
<dbReference type="PANTHER" id="PTHR11439:SF440">
    <property type="entry name" value="INTEGRASE CATALYTIC DOMAIN-CONTAINING PROTEIN"/>
    <property type="match status" value="1"/>
</dbReference>
<keyword evidence="3" id="KW-1185">Reference proteome</keyword>
<protein>
    <submittedName>
        <fullName evidence="2">Copia protein</fullName>
    </submittedName>
</protein>
<name>A0A371H088_MUCPR</name>
<evidence type="ECO:0000256" key="1">
    <source>
        <dbReference type="SAM" id="MobiDB-lite"/>
    </source>
</evidence>
<sequence length="260" mass="29579">MVTRKGLTKISTSKGKPFTKGSCGEYYMYCKGPRNTKDAYYKLYGKEKVLERMGRNKGGDGPPSSPPKLNKKLQRGEQLELLKSRWVILHTTYKGDDEIEKLTLKEKLATQFEMKELGKLKYFLGIEVAYSKQEAEFLAMAHGIGEGLWMTIILDNLKVKYEGPIKLFCDNNSAISIAYNPVQHDRTKHIQIDRHFIKEKLNNGLVVTTHVPTGLQVTDVFTKGIHVARFQELNGKEKALAKNLIKMTLTHERGCNNFLP</sequence>
<dbReference type="Proteomes" id="UP000257109">
    <property type="component" value="Unassembled WGS sequence"/>
</dbReference>
<organism evidence="2 3">
    <name type="scientific">Mucuna pruriens</name>
    <name type="common">Velvet bean</name>
    <name type="synonym">Dolichos pruriens</name>
    <dbReference type="NCBI Taxonomy" id="157652"/>
    <lineage>
        <taxon>Eukaryota</taxon>
        <taxon>Viridiplantae</taxon>
        <taxon>Streptophyta</taxon>
        <taxon>Embryophyta</taxon>
        <taxon>Tracheophyta</taxon>
        <taxon>Spermatophyta</taxon>
        <taxon>Magnoliopsida</taxon>
        <taxon>eudicotyledons</taxon>
        <taxon>Gunneridae</taxon>
        <taxon>Pentapetalae</taxon>
        <taxon>rosids</taxon>
        <taxon>fabids</taxon>
        <taxon>Fabales</taxon>
        <taxon>Fabaceae</taxon>
        <taxon>Papilionoideae</taxon>
        <taxon>50 kb inversion clade</taxon>
        <taxon>NPAAA clade</taxon>
        <taxon>indigoferoid/millettioid clade</taxon>
        <taxon>Phaseoleae</taxon>
        <taxon>Mucuna</taxon>
    </lineage>
</organism>
<accession>A0A371H088</accession>
<dbReference type="STRING" id="157652.A0A371H088"/>
<proteinExistence type="predicted"/>
<dbReference type="PANTHER" id="PTHR11439">
    <property type="entry name" value="GAG-POL-RELATED RETROTRANSPOSON"/>
    <property type="match status" value="1"/>
</dbReference>
<gene>
    <name evidence="2" type="primary">GIP</name>
    <name evidence="2" type="ORF">CR513_21161</name>
</gene>
<dbReference type="CDD" id="cd09272">
    <property type="entry name" value="RNase_HI_RT_Ty1"/>
    <property type="match status" value="1"/>
</dbReference>
<evidence type="ECO:0000313" key="2">
    <source>
        <dbReference type="EMBL" id="RDX96210.1"/>
    </source>
</evidence>
<feature type="region of interest" description="Disordered" evidence="1">
    <location>
        <begin position="52"/>
        <end position="71"/>
    </location>
</feature>
<comment type="caution">
    <text evidence="2">The sequence shown here is derived from an EMBL/GenBank/DDBJ whole genome shotgun (WGS) entry which is preliminary data.</text>
</comment>
<dbReference type="OrthoDB" id="414945at2759"/>
<reference evidence="2" key="1">
    <citation type="submission" date="2018-05" db="EMBL/GenBank/DDBJ databases">
        <title>Draft genome of Mucuna pruriens seed.</title>
        <authorList>
            <person name="Nnadi N.E."/>
            <person name="Vos R."/>
            <person name="Hasami M.H."/>
            <person name="Devisetty U.K."/>
            <person name="Aguiy J.C."/>
        </authorList>
    </citation>
    <scope>NUCLEOTIDE SEQUENCE [LARGE SCALE GENOMIC DNA]</scope>
    <source>
        <strain evidence="2">JCA_2017</strain>
    </source>
</reference>
<dbReference type="AlphaFoldDB" id="A0A371H088"/>
<evidence type="ECO:0000313" key="3">
    <source>
        <dbReference type="Proteomes" id="UP000257109"/>
    </source>
</evidence>
<feature type="non-terminal residue" evidence="2">
    <location>
        <position position="1"/>
    </location>
</feature>